<evidence type="ECO:0000313" key="5">
    <source>
        <dbReference type="Proteomes" id="UP000559885"/>
    </source>
</evidence>
<name>A0A841ZM23_9LIST</name>
<evidence type="ECO:0000256" key="1">
    <source>
        <dbReference type="SAM" id="MobiDB-lite"/>
    </source>
</evidence>
<feature type="chain" id="PRO_5033016741" evidence="2">
    <location>
        <begin position="27"/>
        <end position="234"/>
    </location>
</feature>
<feature type="domain" description="WxL" evidence="3">
    <location>
        <begin position="29"/>
        <end position="232"/>
    </location>
</feature>
<proteinExistence type="predicted"/>
<reference evidence="4 5" key="1">
    <citation type="submission" date="2020-03" db="EMBL/GenBank/DDBJ databases">
        <title>Soil Listeria distribution.</title>
        <authorList>
            <person name="Liao J."/>
            <person name="Wiedmann M."/>
        </authorList>
    </citation>
    <scope>NUCLEOTIDE SEQUENCE [LARGE SCALE GENOMIC DNA]</scope>
    <source>
        <strain evidence="4 5">FSL L7-1507</strain>
    </source>
</reference>
<sequence length="234" mass="24746">MNKKIVTITAGLGLLISFGITPAAYAASVSDATSKNHIAFEADESTTTPIDPTDPDNPNPPNPVDPTDPENPGTGNSGPLSIDYVSNIEFGTQTISSNTMTYYAQNENPFVQVTDNRGTGAGWTLTAKASEFKSTDGNKVLKGAELSFKNGQAETQSANISEAPDTKDVTFNNADAQIMMNAKKDTGRGTWVDVFSGTAEKNENVTLKVLPGTADADVDYTATINWELTDAPIS</sequence>
<dbReference type="Proteomes" id="UP000559885">
    <property type="component" value="Unassembled WGS sequence"/>
</dbReference>
<dbReference type="RefSeq" id="WP_185371831.1">
    <property type="nucleotide sequence ID" value="NZ_JAARRM010000001.1"/>
</dbReference>
<organism evidence="4 5">
    <name type="scientific">Listeria aquatica</name>
    <dbReference type="NCBI Taxonomy" id="1494960"/>
    <lineage>
        <taxon>Bacteria</taxon>
        <taxon>Bacillati</taxon>
        <taxon>Bacillota</taxon>
        <taxon>Bacilli</taxon>
        <taxon>Bacillales</taxon>
        <taxon>Listeriaceae</taxon>
        <taxon>Listeria</taxon>
    </lineage>
</organism>
<protein>
    <submittedName>
        <fullName evidence="4">WxL domain-containing protein</fullName>
    </submittedName>
</protein>
<dbReference type="Pfam" id="PF13731">
    <property type="entry name" value="WxL"/>
    <property type="match status" value="1"/>
</dbReference>
<comment type="caution">
    <text evidence="4">The sequence shown here is derived from an EMBL/GenBank/DDBJ whole genome shotgun (WGS) entry which is preliminary data.</text>
</comment>
<evidence type="ECO:0000259" key="3">
    <source>
        <dbReference type="Pfam" id="PF13731"/>
    </source>
</evidence>
<evidence type="ECO:0000313" key="4">
    <source>
        <dbReference type="EMBL" id="MBC1520235.1"/>
    </source>
</evidence>
<dbReference type="InterPro" id="IPR027994">
    <property type="entry name" value="WxL_dom"/>
</dbReference>
<keyword evidence="2" id="KW-0732">Signal</keyword>
<feature type="region of interest" description="Disordered" evidence="1">
    <location>
        <begin position="42"/>
        <end position="81"/>
    </location>
</feature>
<accession>A0A841ZM23</accession>
<feature type="signal peptide" evidence="2">
    <location>
        <begin position="1"/>
        <end position="26"/>
    </location>
</feature>
<evidence type="ECO:0000256" key="2">
    <source>
        <dbReference type="SAM" id="SignalP"/>
    </source>
</evidence>
<feature type="compositionally biased region" description="Pro residues" evidence="1">
    <location>
        <begin position="55"/>
        <end position="66"/>
    </location>
</feature>
<dbReference type="EMBL" id="JAARRM010000001">
    <property type="protein sequence ID" value="MBC1520235.1"/>
    <property type="molecule type" value="Genomic_DNA"/>
</dbReference>
<gene>
    <name evidence="4" type="ORF">HB912_01065</name>
</gene>
<dbReference type="AlphaFoldDB" id="A0A841ZM23"/>